<dbReference type="SUPFAM" id="SSF52317">
    <property type="entry name" value="Class I glutamine amidotransferase-like"/>
    <property type="match status" value="1"/>
</dbReference>
<feature type="compositionally biased region" description="Low complexity" evidence="1">
    <location>
        <begin position="153"/>
        <end position="164"/>
    </location>
</feature>
<dbReference type="STRING" id="1387353.BSF38_00580"/>
<feature type="region of interest" description="Disordered" evidence="1">
    <location>
        <begin position="135"/>
        <end position="176"/>
    </location>
</feature>
<dbReference type="InterPro" id="IPR036465">
    <property type="entry name" value="vWFA_dom_sf"/>
</dbReference>
<dbReference type="PANTHER" id="PTHR37947:SF1">
    <property type="entry name" value="BLL2462 PROTEIN"/>
    <property type="match status" value="1"/>
</dbReference>
<dbReference type="OrthoDB" id="250619at2"/>
<dbReference type="CDD" id="cd00198">
    <property type="entry name" value="vWFA"/>
    <property type="match status" value="1"/>
</dbReference>
<dbReference type="Gene3D" id="3.40.50.880">
    <property type="match status" value="1"/>
</dbReference>
<dbReference type="RefSeq" id="WP_076343379.1">
    <property type="nucleotide sequence ID" value="NZ_CP019082.1"/>
</dbReference>
<keyword evidence="2" id="KW-1133">Transmembrane helix</keyword>
<dbReference type="PROSITE" id="PS50234">
    <property type="entry name" value="VWFA"/>
    <property type="match status" value="1"/>
</dbReference>
<protein>
    <recommendedName>
        <fullName evidence="3">VWFA domain-containing protein</fullName>
    </recommendedName>
</protein>
<feature type="compositionally biased region" description="Low complexity" evidence="1">
    <location>
        <begin position="667"/>
        <end position="676"/>
    </location>
</feature>
<feature type="transmembrane region" description="Helical" evidence="2">
    <location>
        <begin position="12"/>
        <end position="32"/>
    </location>
</feature>
<evidence type="ECO:0000256" key="1">
    <source>
        <dbReference type="SAM" id="MobiDB-lite"/>
    </source>
</evidence>
<accession>A0A1U7CJT2</accession>
<feature type="transmembrane region" description="Helical" evidence="2">
    <location>
        <begin position="814"/>
        <end position="833"/>
    </location>
</feature>
<feature type="domain" description="VWFA" evidence="3">
    <location>
        <begin position="80"/>
        <end position="258"/>
    </location>
</feature>
<dbReference type="EMBL" id="CP019082">
    <property type="protein sequence ID" value="APW59166.1"/>
    <property type="molecule type" value="Genomic_DNA"/>
</dbReference>
<dbReference type="KEGG" id="pbor:BSF38_00580"/>
<name>A0A1U7CJT2_9BACT</name>
<dbReference type="Gene3D" id="3.40.50.410">
    <property type="entry name" value="von Willebrand factor, type A domain"/>
    <property type="match status" value="1"/>
</dbReference>
<dbReference type="InterPro" id="IPR010768">
    <property type="entry name" value="GATase1-like"/>
</dbReference>
<keyword evidence="2" id="KW-0472">Membrane</keyword>
<evidence type="ECO:0000313" key="4">
    <source>
        <dbReference type="EMBL" id="APW59166.1"/>
    </source>
</evidence>
<dbReference type="InterPro" id="IPR002035">
    <property type="entry name" value="VWF_A"/>
</dbReference>
<feature type="transmembrane region" description="Helical" evidence="2">
    <location>
        <begin position="48"/>
        <end position="67"/>
    </location>
</feature>
<evidence type="ECO:0000256" key="2">
    <source>
        <dbReference type="SAM" id="Phobius"/>
    </source>
</evidence>
<dbReference type="AlphaFoldDB" id="A0A1U7CJT2"/>
<evidence type="ECO:0000259" key="3">
    <source>
        <dbReference type="PROSITE" id="PS50234"/>
    </source>
</evidence>
<feature type="region of interest" description="Disordered" evidence="1">
    <location>
        <begin position="667"/>
        <end position="694"/>
    </location>
</feature>
<keyword evidence="5" id="KW-1185">Reference proteome</keyword>
<dbReference type="SUPFAM" id="SSF53300">
    <property type="entry name" value="vWA-like"/>
    <property type="match status" value="1"/>
</dbReference>
<dbReference type="PANTHER" id="PTHR37947">
    <property type="entry name" value="BLL2462 PROTEIN"/>
    <property type="match status" value="1"/>
</dbReference>
<proteinExistence type="predicted"/>
<dbReference type="Proteomes" id="UP000186309">
    <property type="component" value="Chromosome"/>
</dbReference>
<gene>
    <name evidence="4" type="ORF">BSF38_00580</name>
</gene>
<dbReference type="InterPro" id="IPR029062">
    <property type="entry name" value="Class_I_gatase-like"/>
</dbReference>
<sequence length="840" mass="89878">MSVESTLQWAPPFSIALVTAAVVGIAATALLLRKTAGRPIAPARRRSLLVLRLLTLAVLGLILLNPIRVDETAGPIERPKVVYLLDSSQSMALGKAGTRFDQVVGVIRDRGLSNDPKAGAQVSVFRFGDRLAAVDPASLNPHPTTDDSTPRSAPGEALAAAPGASQEPPEPTDSDTRLAASLEGLAGRFDSTPPQAVVVFSDGRARDPERADAIARAYRKLNVPVHVFPVGEEDVGGDVAIVSMVAPTQARKFSEIASQVFVRSFGYAGRGAELKIVALDPSGQPSAVLARTPISLQDGLATYTLSFSSGDEDRKIAAVIDPQPGEVSAENNQFTTELSIDHTKIRVLYLEGATESFVANRATGGRGANSSTAGEVKGAYSPLLEALTEDPDIECAAVTLLTGASGNVSFFTRADARLRGLPSTASEFFAFDALILSNVPREALGDEQLAWLEDWIGHRGGGLCMAGGPNSFASGRWNESSVAKMLPVELSAVGRDWLDDPVTLRPSNAGRLHPIWHISTDEVKNRDLLKTLPAFQGHNRLGRLKPGAEAVATDGDASPSPLIAAQPFGRGRTMAMLTGVTRRYANDFSLRWGEGDARYYNKFWRNVVYWLTENSSIARRRLLAETDKRLYRPGEPIMVRAHAFDENAAATLGYRVAVSIEPRSASDAASDLSPLRRPSGLPSESAEATAAGGPLLPWGDEFELTRSAADTAYNAKLDIATAKSLPPGVTLTQGLRIELTAYEDNTQVDSTAIEVQVLDDPTEQQNPLPDHALLRRIAEQSGGTVLKTADDLSSMLAGLPRIVGPSEIKTVPAWSTWPLLLALLALLTIEWVWRRRLGLA</sequence>
<dbReference type="Pfam" id="PF07090">
    <property type="entry name" value="GATase1_like"/>
    <property type="match status" value="1"/>
</dbReference>
<keyword evidence="2" id="KW-0812">Transmembrane</keyword>
<evidence type="ECO:0000313" key="5">
    <source>
        <dbReference type="Proteomes" id="UP000186309"/>
    </source>
</evidence>
<reference evidence="5" key="1">
    <citation type="submission" date="2016-12" db="EMBL/GenBank/DDBJ databases">
        <title>Comparative genomics of four Isosphaeraceae planctomycetes: a common pool of plasmids and glycoside hydrolase genes.</title>
        <authorList>
            <person name="Ivanova A."/>
        </authorList>
    </citation>
    <scope>NUCLEOTIDE SEQUENCE [LARGE SCALE GENOMIC DNA]</scope>
    <source>
        <strain evidence="5">PX4</strain>
    </source>
</reference>
<organism evidence="4 5">
    <name type="scientific">Paludisphaera borealis</name>
    <dbReference type="NCBI Taxonomy" id="1387353"/>
    <lineage>
        <taxon>Bacteria</taxon>
        <taxon>Pseudomonadati</taxon>
        <taxon>Planctomycetota</taxon>
        <taxon>Planctomycetia</taxon>
        <taxon>Isosphaerales</taxon>
        <taxon>Isosphaeraceae</taxon>
        <taxon>Paludisphaera</taxon>
    </lineage>
</organism>
<dbReference type="SMART" id="SM00327">
    <property type="entry name" value="VWA"/>
    <property type="match status" value="1"/>
</dbReference>